<dbReference type="PROSITE" id="PS51752">
    <property type="entry name" value="JACALIN_LECTIN"/>
    <property type="match status" value="1"/>
</dbReference>
<evidence type="ECO:0000256" key="2">
    <source>
        <dbReference type="ARBA" id="ARBA00022734"/>
    </source>
</evidence>
<comment type="similarity">
    <text evidence="1">Belongs to the jacalin lectin family.</text>
</comment>
<dbReference type="Proteomes" id="UP000489600">
    <property type="component" value="Unassembled WGS sequence"/>
</dbReference>
<evidence type="ECO:0000313" key="5">
    <source>
        <dbReference type="Proteomes" id="UP000489600"/>
    </source>
</evidence>
<reference evidence="4" key="1">
    <citation type="submission" date="2019-07" db="EMBL/GenBank/DDBJ databases">
        <authorList>
            <person name="Dittberner H."/>
        </authorList>
    </citation>
    <scope>NUCLEOTIDE SEQUENCE [LARGE SCALE GENOMIC DNA]</scope>
</reference>
<accession>A0A565BN94</accession>
<dbReference type="GO" id="GO:0030246">
    <property type="term" value="F:carbohydrate binding"/>
    <property type="evidence" value="ECO:0007669"/>
    <property type="project" value="UniProtKB-KW"/>
</dbReference>
<dbReference type="InterPro" id="IPR001229">
    <property type="entry name" value="Jacalin-like_lectin_dom"/>
</dbReference>
<evidence type="ECO:0000313" key="4">
    <source>
        <dbReference type="EMBL" id="VVB02785.1"/>
    </source>
</evidence>
<dbReference type="InterPro" id="IPR036404">
    <property type="entry name" value="Jacalin-like_lectin_dom_sf"/>
</dbReference>
<proteinExistence type="inferred from homology"/>
<dbReference type="AlphaFoldDB" id="A0A565BN94"/>
<protein>
    <recommendedName>
        <fullName evidence="3">Jacalin-type lectin domain-containing protein</fullName>
    </recommendedName>
</protein>
<dbReference type="Pfam" id="PF01419">
    <property type="entry name" value="Jacalin"/>
    <property type="match status" value="1"/>
</dbReference>
<evidence type="ECO:0000259" key="3">
    <source>
        <dbReference type="PROSITE" id="PS51752"/>
    </source>
</evidence>
<sequence>MPTSTEFEPCSDDYITSVEVGITNYNHDTLSVVMLTINRTNRGIARAFGSGLIGSNEEPVLASIKYEKILVLQKRDHKILGFYGRSSKFLEEIGVYVEPINDE</sequence>
<name>A0A565BN94_9BRAS</name>
<dbReference type="Gene3D" id="2.100.10.30">
    <property type="entry name" value="Jacalin-like lectin domain"/>
    <property type="match status" value="1"/>
</dbReference>
<feature type="domain" description="Jacalin-type lectin" evidence="3">
    <location>
        <begin position="1"/>
        <end position="99"/>
    </location>
</feature>
<dbReference type="EMBL" id="CABITT030000004">
    <property type="protein sequence ID" value="VVB02785.1"/>
    <property type="molecule type" value="Genomic_DNA"/>
</dbReference>
<keyword evidence="2" id="KW-0430">Lectin</keyword>
<organism evidence="4 5">
    <name type="scientific">Arabis nemorensis</name>
    <dbReference type="NCBI Taxonomy" id="586526"/>
    <lineage>
        <taxon>Eukaryota</taxon>
        <taxon>Viridiplantae</taxon>
        <taxon>Streptophyta</taxon>
        <taxon>Embryophyta</taxon>
        <taxon>Tracheophyta</taxon>
        <taxon>Spermatophyta</taxon>
        <taxon>Magnoliopsida</taxon>
        <taxon>eudicotyledons</taxon>
        <taxon>Gunneridae</taxon>
        <taxon>Pentapetalae</taxon>
        <taxon>rosids</taxon>
        <taxon>malvids</taxon>
        <taxon>Brassicales</taxon>
        <taxon>Brassicaceae</taxon>
        <taxon>Arabideae</taxon>
        <taxon>Arabis</taxon>
    </lineage>
</organism>
<dbReference type="SUPFAM" id="SSF51101">
    <property type="entry name" value="Mannose-binding lectins"/>
    <property type="match status" value="1"/>
</dbReference>
<dbReference type="OrthoDB" id="581739at2759"/>
<gene>
    <name evidence="4" type="ORF">ANE_LOCUS13229</name>
</gene>
<keyword evidence="5" id="KW-1185">Reference proteome</keyword>
<comment type="caution">
    <text evidence="4">The sequence shown here is derived from an EMBL/GenBank/DDBJ whole genome shotgun (WGS) entry which is preliminary data.</text>
</comment>
<evidence type="ECO:0000256" key="1">
    <source>
        <dbReference type="ARBA" id="ARBA00006568"/>
    </source>
</evidence>